<keyword evidence="3" id="KW-1185">Reference proteome</keyword>
<evidence type="ECO:0000256" key="1">
    <source>
        <dbReference type="SAM" id="Phobius"/>
    </source>
</evidence>
<dbReference type="EMBL" id="EAAA01002927">
    <property type="status" value="NOT_ANNOTATED_CDS"/>
    <property type="molecule type" value="Genomic_DNA"/>
</dbReference>
<dbReference type="Ensembl" id="ENSCINT00000036789.1">
    <property type="protein sequence ID" value="ENSCINP00000033977.1"/>
    <property type="gene ID" value="ENSCING00000025042.1"/>
</dbReference>
<dbReference type="HOGENOM" id="CLU_2460348_0_0_1"/>
<name>H2XWE3_CIOIN</name>
<evidence type="ECO:0000313" key="2">
    <source>
        <dbReference type="Ensembl" id="ENSCINP00000033977.1"/>
    </source>
</evidence>
<reference evidence="3" key="1">
    <citation type="journal article" date="2002" name="Science">
        <title>The draft genome of Ciona intestinalis: insights into chordate and vertebrate origins.</title>
        <authorList>
            <person name="Dehal P."/>
            <person name="Satou Y."/>
            <person name="Campbell R.K."/>
            <person name="Chapman J."/>
            <person name="Degnan B."/>
            <person name="De Tomaso A."/>
            <person name="Davidson B."/>
            <person name="Di Gregorio A."/>
            <person name="Gelpke M."/>
            <person name="Goodstein D.M."/>
            <person name="Harafuji N."/>
            <person name="Hastings K.E."/>
            <person name="Ho I."/>
            <person name="Hotta K."/>
            <person name="Huang W."/>
            <person name="Kawashima T."/>
            <person name="Lemaire P."/>
            <person name="Martinez D."/>
            <person name="Meinertzhagen I.A."/>
            <person name="Necula S."/>
            <person name="Nonaka M."/>
            <person name="Putnam N."/>
            <person name="Rash S."/>
            <person name="Saiga H."/>
            <person name="Satake M."/>
            <person name="Terry A."/>
            <person name="Yamada L."/>
            <person name="Wang H.G."/>
            <person name="Awazu S."/>
            <person name="Azumi K."/>
            <person name="Boore J."/>
            <person name="Branno M."/>
            <person name="Chin-Bow S."/>
            <person name="DeSantis R."/>
            <person name="Doyle S."/>
            <person name="Francino P."/>
            <person name="Keys D.N."/>
            <person name="Haga S."/>
            <person name="Hayashi H."/>
            <person name="Hino K."/>
            <person name="Imai K.S."/>
            <person name="Inaba K."/>
            <person name="Kano S."/>
            <person name="Kobayashi K."/>
            <person name="Kobayashi M."/>
            <person name="Lee B.I."/>
            <person name="Makabe K.W."/>
            <person name="Manohar C."/>
            <person name="Matassi G."/>
            <person name="Medina M."/>
            <person name="Mochizuki Y."/>
            <person name="Mount S."/>
            <person name="Morishita T."/>
            <person name="Miura S."/>
            <person name="Nakayama A."/>
            <person name="Nishizaka S."/>
            <person name="Nomoto H."/>
            <person name="Ohta F."/>
            <person name="Oishi K."/>
            <person name="Rigoutsos I."/>
            <person name="Sano M."/>
            <person name="Sasaki A."/>
            <person name="Sasakura Y."/>
            <person name="Shoguchi E."/>
            <person name="Shin-i T."/>
            <person name="Spagnuolo A."/>
            <person name="Stainier D."/>
            <person name="Suzuki M.M."/>
            <person name="Tassy O."/>
            <person name="Takatori N."/>
            <person name="Tokuoka M."/>
            <person name="Yagi K."/>
            <person name="Yoshizaki F."/>
            <person name="Wada S."/>
            <person name="Zhang C."/>
            <person name="Hyatt P.D."/>
            <person name="Larimer F."/>
            <person name="Detter C."/>
            <person name="Doggett N."/>
            <person name="Glavina T."/>
            <person name="Hawkins T."/>
            <person name="Richardson P."/>
            <person name="Lucas S."/>
            <person name="Kohara Y."/>
            <person name="Levine M."/>
            <person name="Satoh N."/>
            <person name="Rokhsar D.S."/>
        </authorList>
    </citation>
    <scope>NUCLEOTIDE SEQUENCE [LARGE SCALE GENOMIC DNA]</scope>
</reference>
<evidence type="ECO:0000313" key="3">
    <source>
        <dbReference type="Proteomes" id="UP000008144"/>
    </source>
</evidence>
<keyword evidence="1" id="KW-0812">Transmembrane</keyword>
<dbReference type="InParanoid" id="H2XWE3"/>
<accession>H2XWE3</accession>
<organism evidence="2 3">
    <name type="scientific">Ciona intestinalis</name>
    <name type="common">Transparent sea squirt</name>
    <name type="synonym">Ascidia intestinalis</name>
    <dbReference type="NCBI Taxonomy" id="7719"/>
    <lineage>
        <taxon>Eukaryota</taxon>
        <taxon>Metazoa</taxon>
        <taxon>Chordata</taxon>
        <taxon>Tunicata</taxon>
        <taxon>Ascidiacea</taxon>
        <taxon>Phlebobranchia</taxon>
        <taxon>Cionidae</taxon>
        <taxon>Ciona</taxon>
    </lineage>
</organism>
<feature type="transmembrane region" description="Helical" evidence="1">
    <location>
        <begin position="6"/>
        <end position="28"/>
    </location>
</feature>
<reference evidence="2" key="3">
    <citation type="submission" date="2025-08" db="UniProtKB">
        <authorList>
            <consortium name="Ensembl"/>
        </authorList>
    </citation>
    <scope>IDENTIFICATION</scope>
</reference>
<reference evidence="2" key="4">
    <citation type="submission" date="2025-09" db="UniProtKB">
        <authorList>
            <consortium name="Ensembl"/>
        </authorList>
    </citation>
    <scope>IDENTIFICATION</scope>
</reference>
<reference evidence="2" key="2">
    <citation type="journal article" date="2008" name="Genome Biol.">
        <title>Improved genome assembly and evidence-based global gene model set for the chordate Ciona intestinalis: new insight into intron and operon populations.</title>
        <authorList>
            <person name="Satou Y."/>
            <person name="Mineta K."/>
            <person name="Ogasawara M."/>
            <person name="Sasakura Y."/>
            <person name="Shoguchi E."/>
            <person name="Ueno K."/>
            <person name="Yamada L."/>
            <person name="Matsumoto J."/>
            <person name="Wasserscheid J."/>
            <person name="Dewar K."/>
            <person name="Wiley G.B."/>
            <person name="Macmil S.L."/>
            <person name="Roe B.A."/>
            <person name="Zeller R.W."/>
            <person name="Hastings K.E."/>
            <person name="Lemaire P."/>
            <person name="Lindquist E."/>
            <person name="Endo T."/>
            <person name="Hotta K."/>
            <person name="Inaba K."/>
        </authorList>
    </citation>
    <scope>NUCLEOTIDE SEQUENCE [LARGE SCALE GENOMIC DNA]</scope>
    <source>
        <strain evidence="2">wild type</strain>
    </source>
</reference>
<keyword evidence="1" id="KW-1133">Transmembrane helix</keyword>
<protein>
    <submittedName>
        <fullName evidence="2">Uncharacterized protein</fullName>
    </submittedName>
</protein>
<dbReference type="Proteomes" id="UP000008144">
    <property type="component" value="Chromosome 9"/>
</dbReference>
<sequence>MVFIIIFYSFVWVLHVFLLQLSDLYVVVPLLQSVVSYYIQCQYSRSFDFYTCGHSEAFDQFNCSITSNSCIILRIHLYLKKNKTVMSSV</sequence>
<dbReference type="AlphaFoldDB" id="H2XWE3"/>
<proteinExistence type="predicted"/>
<keyword evidence="1" id="KW-0472">Membrane</keyword>